<evidence type="ECO:0000256" key="3">
    <source>
        <dbReference type="ARBA" id="ARBA00023015"/>
    </source>
</evidence>
<evidence type="ECO:0000256" key="4">
    <source>
        <dbReference type="ARBA" id="ARBA00023125"/>
    </source>
</evidence>
<keyword evidence="6" id="KW-0539">Nucleus</keyword>
<protein>
    <submittedName>
        <fullName evidence="10">Transcription factor GAMYB isoform X2</fullName>
    </submittedName>
</protein>
<evidence type="ECO:0000256" key="7">
    <source>
        <dbReference type="SAM" id="MobiDB-lite"/>
    </source>
</evidence>
<dbReference type="GO" id="GO:0003677">
    <property type="term" value="F:DNA binding"/>
    <property type="evidence" value="ECO:0007669"/>
    <property type="project" value="UniProtKB-KW"/>
</dbReference>
<evidence type="ECO:0000313" key="10">
    <source>
        <dbReference type="EMBL" id="KAF3322553.1"/>
    </source>
</evidence>
<evidence type="ECO:0000256" key="5">
    <source>
        <dbReference type="ARBA" id="ARBA00023163"/>
    </source>
</evidence>
<evidence type="ECO:0000256" key="6">
    <source>
        <dbReference type="ARBA" id="ARBA00023242"/>
    </source>
</evidence>
<gene>
    <name evidence="10" type="ORF">FCM35_KLT13694</name>
</gene>
<organism evidence="10 11">
    <name type="scientific">Carex littledalei</name>
    <dbReference type="NCBI Taxonomy" id="544730"/>
    <lineage>
        <taxon>Eukaryota</taxon>
        <taxon>Viridiplantae</taxon>
        <taxon>Streptophyta</taxon>
        <taxon>Embryophyta</taxon>
        <taxon>Tracheophyta</taxon>
        <taxon>Spermatophyta</taxon>
        <taxon>Magnoliopsida</taxon>
        <taxon>Liliopsida</taxon>
        <taxon>Poales</taxon>
        <taxon>Cyperaceae</taxon>
        <taxon>Cyperoideae</taxon>
        <taxon>Cariceae</taxon>
        <taxon>Carex</taxon>
        <taxon>Carex subgen. Euthyceras</taxon>
    </lineage>
</organism>
<comment type="subcellular location">
    <subcellularLocation>
        <location evidence="1">Nucleus</location>
    </subcellularLocation>
</comment>
<dbReference type="EMBL" id="SWLB01000025">
    <property type="protein sequence ID" value="KAF3322553.1"/>
    <property type="molecule type" value="Genomic_DNA"/>
</dbReference>
<feature type="domain" description="Myb-like" evidence="8">
    <location>
        <begin position="42"/>
        <end position="94"/>
    </location>
</feature>
<evidence type="ECO:0000313" key="11">
    <source>
        <dbReference type="Proteomes" id="UP000623129"/>
    </source>
</evidence>
<dbReference type="PROSITE" id="PS51294">
    <property type="entry name" value="HTH_MYB"/>
    <property type="match status" value="2"/>
</dbReference>
<keyword evidence="4" id="KW-0238">DNA-binding</keyword>
<evidence type="ECO:0000259" key="8">
    <source>
        <dbReference type="PROSITE" id="PS50090"/>
    </source>
</evidence>
<keyword evidence="3" id="KW-0805">Transcription regulation</keyword>
<feature type="region of interest" description="Disordered" evidence="7">
    <location>
        <begin position="383"/>
        <end position="407"/>
    </location>
</feature>
<feature type="domain" description="HTH myb-type" evidence="9">
    <location>
        <begin position="95"/>
        <end position="149"/>
    </location>
</feature>
<dbReference type="InterPro" id="IPR009057">
    <property type="entry name" value="Homeodomain-like_sf"/>
</dbReference>
<dbReference type="GO" id="GO:0005634">
    <property type="term" value="C:nucleus"/>
    <property type="evidence" value="ECO:0007669"/>
    <property type="project" value="UniProtKB-SubCell"/>
</dbReference>
<feature type="domain" description="HTH myb-type" evidence="9">
    <location>
        <begin position="42"/>
        <end position="94"/>
    </location>
</feature>
<keyword evidence="11" id="KW-1185">Reference proteome</keyword>
<dbReference type="Proteomes" id="UP000623129">
    <property type="component" value="Unassembled WGS sequence"/>
</dbReference>
<dbReference type="FunFam" id="1.10.10.60:FF:000001">
    <property type="entry name" value="MYB-related transcription factor"/>
    <property type="match status" value="1"/>
</dbReference>
<dbReference type="AlphaFoldDB" id="A0A833QN56"/>
<proteinExistence type="predicted"/>
<dbReference type="InterPro" id="IPR017930">
    <property type="entry name" value="Myb_dom"/>
</dbReference>
<evidence type="ECO:0000259" key="9">
    <source>
        <dbReference type="PROSITE" id="PS51294"/>
    </source>
</evidence>
<dbReference type="PROSITE" id="PS50090">
    <property type="entry name" value="MYB_LIKE"/>
    <property type="match status" value="2"/>
</dbReference>
<comment type="caution">
    <text evidence="10">The sequence shown here is derived from an EMBL/GenBank/DDBJ whole genome shotgun (WGS) entry which is preliminary data.</text>
</comment>
<keyword evidence="2" id="KW-0677">Repeat</keyword>
<reference evidence="10" key="1">
    <citation type="submission" date="2020-01" db="EMBL/GenBank/DDBJ databases">
        <title>Genome sequence of Kobresia littledalei, the first chromosome-level genome in the family Cyperaceae.</title>
        <authorList>
            <person name="Qu G."/>
        </authorList>
    </citation>
    <scope>NUCLEOTIDE SEQUENCE</scope>
    <source>
        <strain evidence="10">C.B.Clarke</strain>
        <tissue evidence="10">Leaf</tissue>
    </source>
</reference>
<dbReference type="OrthoDB" id="2143914at2759"/>
<dbReference type="PANTHER" id="PTHR47995:SF18">
    <property type="entry name" value="TRANSCRIPTION FACTOR MYB65"/>
    <property type="match status" value="1"/>
</dbReference>
<feature type="compositionally biased region" description="Low complexity" evidence="7">
    <location>
        <begin position="1"/>
        <end position="12"/>
    </location>
</feature>
<dbReference type="CDD" id="cd00167">
    <property type="entry name" value="SANT"/>
    <property type="match status" value="2"/>
</dbReference>
<feature type="region of interest" description="Disordered" evidence="7">
    <location>
        <begin position="1"/>
        <end position="40"/>
    </location>
</feature>
<dbReference type="SMART" id="SM00717">
    <property type="entry name" value="SANT"/>
    <property type="match status" value="2"/>
</dbReference>
<keyword evidence="5" id="KW-0804">Transcription</keyword>
<evidence type="ECO:0000256" key="2">
    <source>
        <dbReference type="ARBA" id="ARBA00022737"/>
    </source>
</evidence>
<feature type="compositionally biased region" description="Polar residues" evidence="7">
    <location>
        <begin position="31"/>
        <end position="40"/>
    </location>
</feature>
<feature type="domain" description="Myb-like" evidence="8">
    <location>
        <begin position="95"/>
        <end position="145"/>
    </location>
</feature>
<evidence type="ECO:0000256" key="1">
    <source>
        <dbReference type="ARBA" id="ARBA00004123"/>
    </source>
</evidence>
<dbReference type="PANTHER" id="PTHR47995">
    <property type="entry name" value="TRANSCRIPTION FACTOR MYB33-RELATED"/>
    <property type="match status" value="1"/>
</dbReference>
<dbReference type="SUPFAM" id="SSF46689">
    <property type="entry name" value="Homeodomain-like"/>
    <property type="match status" value="1"/>
</dbReference>
<dbReference type="InterPro" id="IPR001005">
    <property type="entry name" value="SANT/Myb"/>
</dbReference>
<sequence>MTKNSINSNSSSTAGVTGANEERQNGGMNGGQATNGANIGVNTGLRKGPWTAAEDSILVEHVRRYGEGNWNAVQRSSGLARCGKSCRLRWANHLRPNLKKGPFSPEEELLILRLHARIGNKWARIATHLDGRTDNEIKNYWNTRLKRRQRAGLPPYPVEVERELGLSRKMNQQIANFSDNRNTSFNGANSQFLLQPSPLNFSNAQTNGIGANPLLNQNFQSYPNFANQIQTDLPMLSFANSGQNTSAFRSQMNYGLTNFGANSTAMMPPYQPIKSEMPSSQMYLEQTQVGTGAVHRASSNGTGANVFDAQSGLGLQNMQRIPSLPNFPQLIPAETTNWGNSNAANIGGNSGGMNRQGLNNSMLKSELKDSVIEKTMEELSILLNPDTSGGSGGETSGGHGGGSVLTNDDHVMGIHHHFLSPMTPEGAVVAWE</sequence>
<accession>A0A833QN56</accession>
<feature type="compositionally biased region" description="Gly residues" evidence="7">
    <location>
        <begin position="389"/>
        <end position="403"/>
    </location>
</feature>
<name>A0A833QN56_9POAL</name>
<dbReference type="Gene3D" id="1.10.10.60">
    <property type="entry name" value="Homeodomain-like"/>
    <property type="match status" value="2"/>
</dbReference>
<dbReference type="Pfam" id="PF00249">
    <property type="entry name" value="Myb_DNA-binding"/>
    <property type="match status" value="2"/>
</dbReference>